<dbReference type="EMBL" id="CAFBPM010000007">
    <property type="protein sequence ID" value="CAB5020083.1"/>
    <property type="molecule type" value="Genomic_DNA"/>
</dbReference>
<proteinExistence type="predicted"/>
<dbReference type="EMBL" id="CAFBLT010000001">
    <property type="protein sequence ID" value="CAB4879929.1"/>
    <property type="molecule type" value="Genomic_DNA"/>
</dbReference>
<evidence type="ECO:0000313" key="2">
    <source>
        <dbReference type="EMBL" id="CAB4829658.1"/>
    </source>
</evidence>
<dbReference type="SUPFAM" id="SSF54736">
    <property type="entry name" value="ClpS-like"/>
    <property type="match status" value="1"/>
</dbReference>
<accession>A0A6J7EHX1</accession>
<dbReference type="Gene3D" id="3.30.1390.10">
    <property type="match status" value="1"/>
</dbReference>
<evidence type="ECO:0000259" key="1">
    <source>
        <dbReference type="Pfam" id="PF02617"/>
    </source>
</evidence>
<dbReference type="EMBL" id="CAFABE010000046">
    <property type="protein sequence ID" value="CAB4829658.1"/>
    <property type="molecule type" value="Genomic_DNA"/>
</dbReference>
<protein>
    <submittedName>
        <fullName evidence="3">Unannotated protein</fullName>
    </submittedName>
</protein>
<dbReference type="AlphaFoldDB" id="A0A6J7EHX1"/>
<evidence type="ECO:0000313" key="3">
    <source>
        <dbReference type="EMBL" id="CAB4879929.1"/>
    </source>
</evidence>
<dbReference type="GO" id="GO:0030163">
    <property type="term" value="P:protein catabolic process"/>
    <property type="evidence" value="ECO:0007669"/>
    <property type="project" value="InterPro"/>
</dbReference>
<evidence type="ECO:0000313" key="4">
    <source>
        <dbReference type="EMBL" id="CAB5020083.1"/>
    </source>
</evidence>
<feature type="domain" description="Adaptor protein ClpS core" evidence="1">
    <location>
        <begin position="19"/>
        <end position="84"/>
    </location>
</feature>
<reference evidence="3" key="1">
    <citation type="submission" date="2020-05" db="EMBL/GenBank/DDBJ databases">
        <authorList>
            <person name="Chiriac C."/>
            <person name="Salcher M."/>
            <person name="Ghai R."/>
            <person name="Kavagutti S V."/>
        </authorList>
    </citation>
    <scope>NUCLEOTIDE SEQUENCE</scope>
</reference>
<name>A0A6J7EHX1_9ZZZZ</name>
<gene>
    <name evidence="2" type="ORF">UFOPK3164_01036</name>
    <name evidence="3" type="ORF">UFOPK3427_01442</name>
    <name evidence="4" type="ORF">UFOPK4112_00859</name>
</gene>
<dbReference type="Pfam" id="PF02617">
    <property type="entry name" value="ClpS"/>
    <property type="match status" value="1"/>
</dbReference>
<organism evidence="3">
    <name type="scientific">freshwater metagenome</name>
    <dbReference type="NCBI Taxonomy" id="449393"/>
    <lineage>
        <taxon>unclassified sequences</taxon>
        <taxon>metagenomes</taxon>
        <taxon>ecological metagenomes</taxon>
    </lineage>
</organism>
<dbReference type="InterPro" id="IPR003769">
    <property type="entry name" value="ClpS_core"/>
</dbReference>
<sequence length="93" mass="10406">MTQGDTDLITESDQRLDIPWEVVLWNDPVSLISLVVRVLRALFSYDLAKAERLTMQVHNEGKSIVWSGDKEQAAAYCVALHGYALSATIQQSQ</sequence>
<dbReference type="InterPro" id="IPR014719">
    <property type="entry name" value="Ribosomal_bL12_C/ClpS-like"/>
</dbReference>